<dbReference type="EMBL" id="PSQE01000004">
    <property type="protein sequence ID" value="RHN63366.1"/>
    <property type="molecule type" value="Genomic_DNA"/>
</dbReference>
<feature type="domain" description="Inhibitor I9" evidence="5">
    <location>
        <begin position="13"/>
        <end position="60"/>
    </location>
</feature>
<gene>
    <name evidence="6" type="ORF">MtrunA17_Chr4g0057521</name>
</gene>
<accession>A0A396ICS0</accession>
<dbReference type="Gramene" id="rna26058">
    <property type="protein sequence ID" value="RHN63366.1"/>
    <property type="gene ID" value="gene26058"/>
</dbReference>
<reference evidence="6" key="1">
    <citation type="journal article" date="2018" name="Nat. Plants">
        <title>Whole-genome landscape of Medicago truncatula symbiotic genes.</title>
        <authorList>
            <person name="Pecrix Y."/>
            <person name="Gamas P."/>
            <person name="Carrere S."/>
        </authorList>
    </citation>
    <scope>NUCLEOTIDE SEQUENCE</scope>
    <source>
        <tissue evidence="6">Leaves</tissue>
    </source>
</reference>
<sequence>MVFFVIIENTCTEKAKEAIFYSYNRYINGFAAILDEEEAAQLSKHPNVVSVFLNKKYELHTTRSWGFLGLERGGEFSKDSLWKKSLGKDIIIGNLDTDMRKKKLYIDVYKLNYTVLVNYLKKIYFIINLYKYLQFFFFKFTNMIECLISLFFFFIINL</sequence>
<dbReference type="Proteomes" id="UP000265566">
    <property type="component" value="Chromosome 4"/>
</dbReference>
<dbReference type="InterPro" id="IPR045051">
    <property type="entry name" value="SBT"/>
</dbReference>
<comment type="subcellular location">
    <subcellularLocation>
        <location evidence="1">Secreted</location>
    </subcellularLocation>
</comment>
<evidence type="ECO:0000256" key="3">
    <source>
        <dbReference type="ARBA" id="ARBA00022729"/>
    </source>
</evidence>
<feature type="transmembrane region" description="Helical" evidence="4">
    <location>
        <begin position="111"/>
        <end position="130"/>
    </location>
</feature>
<evidence type="ECO:0000256" key="2">
    <source>
        <dbReference type="ARBA" id="ARBA00011073"/>
    </source>
</evidence>
<feature type="transmembrane region" description="Helical" evidence="4">
    <location>
        <begin position="136"/>
        <end position="156"/>
    </location>
</feature>
<evidence type="ECO:0000256" key="4">
    <source>
        <dbReference type="SAM" id="Phobius"/>
    </source>
</evidence>
<comment type="similarity">
    <text evidence="2">Belongs to the peptidase S8 family.</text>
</comment>
<evidence type="ECO:0000256" key="1">
    <source>
        <dbReference type="ARBA" id="ARBA00004613"/>
    </source>
</evidence>
<organism evidence="6">
    <name type="scientific">Medicago truncatula</name>
    <name type="common">Barrel medic</name>
    <name type="synonym">Medicago tribuloides</name>
    <dbReference type="NCBI Taxonomy" id="3880"/>
    <lineage>
        <taxon>Eukaryota</taxon>
        <taxon>Viridiplantae</taxon>
        <taxon>Streptophyta</taxon>
        <taxon>Embryophyta</taxon>
        <taxon>Tracheophyta</taxon>
        <taxon>Spermatophyta</taxon>
        <taxon>Magnoliopsida</taxon>
        <taxon>eudicotyledons</taxon>
        <taxon>Gunneridae</taxon>
        <taxon>Pentapetalae</taxon>
        <taxon>rosids</taxon>
        <taxon>fabids</taxon>
        <taxon>Fabales</taxon>
        <taxon>Fabaceae</taxon>
        <taxon>Papilionoideae</taxon>
        <taxon>50 kb inversion clade</taxon>
        <taxon>NPAAA clade</taxon>
        <taxon>Hologalegina</taxon>
        <taxon>IRL clade</taxon>
        <taxon>Trifolieae</taxon>
        <taxon>Medicago</taxon>
    </lineage>
</organism>
<dbReference type="GO" id="GO:0005576">
    <property type="term" value="C:extracellular region"/>
    <property type="evidence" value="ECO:0007669"/>
    <property type="project" value="UniProtKB-SubCell"/>
</dbReference>
<keyword evidence="4" id="KW-0472">Membrane</keyword>
<name>A0A396ICS0_MEDTR</name>
<dbReference type="Gene3D" id="3.30.70.80">
    <property type="entry name" value="Peptidase S8 propeptide/proteinase inhibitor I9"/>
    <property type="match status" value="1"/>
</dbReference>
<keyword evidence="4" id="KW-1133">Transmembrane helix</keyword>
<dbReference type="Pfam" id="PF05922">
    <property type="entry name" value="Inhibitor_I9"/>
    <property type="match status" value="1"/>
</dbReference>
<keyword evidence="4" id="KW-0812">Transmembrane</keyword>
<protein>
    <submittedName>
        <fullName evidence="6">Putative cucumisin</fullName>
        <ecNumber evidence="6">3.4.21.25</ecNumber>
    </submittedName>
</protein>
<dbReference type="InterPro" id="IPR010259">
    <property type="entry name" value="S8pro/Inhibitor_I9"/>
</dbReference>
<dbReference type="PANTHER" id="PTHR10795">
    <property type="entry name" value="PROPROTEIN CONVERTASE SUBTILISIN/KEXIN"/>
    <property type="match status" value="1"/>
</dbReference>
<dbReference type="GO" id="GO:0016787">
    <property type="term" value="F:hydrolase activity"/>
    <property type="evidence" value="ECO:0007669"/>
    <property type="project" value="UniProtKB-KW"/>
</dbReference>
<dbReference type="EC" id="3.4.21.25" evidence="6"/>
<keyword evidence="6" id="KW-0378">Hydrolase</keyword>
<keyword evidence="3" id="KW-0732">Signal</keyword>
<dbReference type="InterPro" id="IPR037045">
    <property type="entry name" value="S8pro/Inhibitor_I9_sf"/>
</dbReference>
<evidence type="ECO:0000313" key="6">
    <source>
        <dbReference type="EMBL" id="RHN63366.1"/>
    </source>
</evidence>
<proteinExistence type="inferred from homology"/>
<comment type="caution">
    <text evidence="6">The sequence shown here is derived from an EMBL/GenBank/DDBJ whole genome shotgun (WGS) entry which is preliminary data.</text>
</comment>
<dbReference type="AlphaFoldDB" id="A0A396ICS0"/>
<evidence type="ECO:0000259" key="5">
    <source>
        <dbReference type="Pfam" id="PF05922"/>
    </source>
</evidence>